<protein>
    <submittedName>
        <fullName evidence="1">Uncharacterized protein</fullName>
    </submittedName>
</protein>
<evidence type="ECO:0000313" key="1">
    <source>
        <dbReference type="EMBL" id="PKA71377.1"/>
    </source>
</evidence>
<accession>A0ABX4Q3K7</accession>
<dbReference type="Proteomes" id="UP000232455">
    <property type="component" value="Unassembled WGS sequence"/>
</dbReference>
<comment type="caution">
    <text evidence="1">The sequence shown here is derived from an EMBL/GenBank/DDBJ whole genome shotgun (WGS) entry which is preliminary data.</text>
</comment>
<gene>
    <name evidence="1" type="ORF">ATI02_4355</name>
</gene>
<sequence length="209" mass="23977">MNAYTVENQLNEVLKGAFWRSNHSSDFRRLYNFASSKKKPLVTRTISEALADKLVQDKYAGSYKRFFSAGDFKPYALFFHALFTEHMKKELTEVLKLVVFSESAGALGSRKAIELAMKSYQKAIGWNESKAVEALVKMIQTIETYDYKQESPEPLRETLAAFVDAEVKTSKNIVSIKAYSRLAEMRVHFQKTDMHELVIKAYNKACYLI</sequence>
<evidence type="ECO:0000313" key="2">
    <source>
        <dbReference type="Proteomes" id="UP000232455"/>
    </source>
</evidence>
<organism evidence="1 2">
    <name type="scientific">Pseudomonas baetica</name>
    <dbReference type="NCBI Taxonomy" id="674054"/>
    <lineage>
        <taxon>Bacteria</taxon>
        <taxon>Pseudomonadati</taxon>
        <taxon>Pseudomonadota</taxon>
        <taxon>Gammaproteobacteria</taxon>
        <taxon>Pseudomonadales</taxon>
        <taxon>Pseudomonadaceae</taxon>
        <taxon>Pseudomonas</taxon>
    </lineage>
</organism>
<keyword evidence="2" id="KW-1185">Reference proteome</keyword>
<dbReference type="RefSeq" id="WP_100847302.1">
    <property type="nucleotide sequence ID" value="NZ_PHHE01000001.1"/>
</dbReference>
<proteinExistence type="predicted"/>
<name>A0ABX4Q3K7_9PSED</name>
<dbReference type="EMBL" id="PHHE01000001">
    <property type="protein sequence ID" value="PKA71377.1"/>
    <property type="molecule type" value="Genomic_DNA"/>
</dbReference>
<reference evidence="1 2" key="1">
    <citation type="submission" date="2017-11" db="EMBL/GenBank/DDBJ databases">
        <title>Genome sequencing of a diverse group of Pseudomonas species.</title>
        <authorList>
            <person name="Loper J."/>
        </authorList>
    </citation>
    <scope>NUCLEOTIDE SEQUENCE [LARGE SCALE GENOMIC DNA]</scope>
    <source>
        <strain evidence="1 2">LMG 25716</strain>
    </source>
</reference>